<dbReference type="InterPro" id="IPR002048">
    <property type="entry name" value="EF_hand_dom"/>
</dbReference>
<dbReference type="PROSITE" id="PS50222">
    <property type="entry name" value="EF_HAND_2"/>
    <property type="match status" value="2"/>
</dbReference>
<sequence>MWTNPTAVTITALWDDERGNDYFVLQKARQYESRLLKNVIGTLQNVFDTRQHPYRIIFKTPARGQDTGYLVAVGDTLKEIEVNWKWIDDNLTDELRTLQDKDERENFALTKFQALVAEVTDRGSDETVRDDKIRQASRAWRKTFDVPESERLLNFYSAAFRKNGMQQGWMYISEHFLAFYAFVLGTETKLFLEFKDIVEIKREKSKSGLINDSIRLTLKDQQQMLFSNLFHRDETYDLIESLCGKAMQRLLKSSTTSPPPGQAIESAKSPATAGGSPTKDIEKIAGIEVSLGSAHAPEVAHVPTAIKQQRRNAAFTNQFHLPATEHVLFDFETLFSMTGLPDSFGRAYLSETFLCFQSEKADVSFILPLFAVKRVERVAAKGDVQIALETWHATKLTLAVFFDKPTFAQFCTVLRDNLKAQSSNVKNLGAFLGTCTTEALLAGKKYAEPHGWGVQFGYPQATKSKERQKIKAWLTYSKERGRHISVVRTPMFTRLIQVGVPNRLRGEIWELTSGAMFMRCTQPGYYAALLRDNASKTSFSIEEIEKDLNRSLPEYPAYQTEQGIDSLRRVLTAYSWKDPELGYCQAMNLIVSALLIYMSEEQAFWTLCVLCDRVIPGYYSTTMVGAQVDAQVFESLIAKFLPTIHEHIRKLDIQLSVACLSWFLSLFVNTMPLHHAFRVLDCFFLDGPKVLFQVGLAILKINAEEILRVQDDGMLLHVFKTFFASLDDPIGTGKATVFDQLLFTALREFRMVSLDMIVEARKQHQLKVVHGIENYTKRSVIRNLKDPSKFKKPQLEWLWECYTKVQFYDGDAAASGQNTLDVAQFARFLGFVAPWARLAEHETAKMVAGTRDGGVTGAHLVQLLFNAFDTNGDARVGFQDLVTGLGQVVFADLNARMEWFFRVHDTDKDGILSRDDLLRVSESLLFIFRAERASEDSHLAAVSNFLRMAFQMADGAASDDGKSATSGENASPTAPPDAIAMSLPAFRATILTDQVLEFLFDTGLVASLVLTAPARDTIEEKSILDSLWSGSKKLAKTLKENVAEAQKRSARMVKDMEERRAASRKASLIVKPDDDEDEDDEDGGFSEAESTRSGRKLLLGGSAGGSRPSSPTKAAAAAAAESKHLTMLSDVDKFLDQLGFDEPAAPTTPATTATSNTALAAPSEGAGTPLAGNPLVPSAGATDPAPNLARHESSMSFGDLKATPDEYNQFIQDIRSSNRDLSSLTDVSAPSAAAPENSISRSALNPLKAVFRARAASLSGAAAAEKTAAGPAAPAAAVEKEAAVPPAAPVEEEDELQSPAMEHPLLP</sequence>
<feature type="compositionally biased region" description="Low complexity" evidence="3">
    <location>
        <begin position="1260"/>
        <end position="1277"/>
    </location>
</feature>
<dbReference type="eggNOG" id="KOG1032">
    <property type="taxonomic scope" value="Eukaryota"/>
</dbReference>
<dbReference type="Pfam" id="PF00566">
    <property type="entry name" value="RabGAP-TBC"/>
    <property type="match status" value="1"/>
</dbReference>
<dbReference type="OrthoDB" id="17687at2759"/>
<dbReference type="eggNOG" id="KOG4347">
    <property type="taxonomic scope" value="Eukaryota"/>
</dbReference>
<dbReference type="SUPFAM" id="SSF47923">
    <property type="entry name" value="Ypt/Rab-GAP domain of gyp1p"/>
    <property type="match status" value="2"/>
</dbReference>
<dbReference type="PANTHER" id="PTHR47219">
    <property type="entry name" value="RAB GTPASE-ACTIVATING PROTEIN 1-LIKE"/>
    <property type="match status" value="1"/>
</dbReference>
<feature type="domain" description="EF-hand" evidence="5">
    <location>
        <begin position="856"/>
        <end position="891"/>
    </location>
</feature>
<dbReference type="EMBL" id="GG745346">
    <property type="protein sequence ID" value="KNE65237.1"/>
    <property type="molecule type" value="Genomic_DNA"/>
</dbReference>
<gene>
    <name evidence="6" type="ORF">AMAG_10880</name>
</gene>
<dbReference type="InterPro" id="IPR035969">
    <property type="entry name" value="Rab-GAP_TBC_sf"/>
</dbReference>
<feature type="compositionally biased region" description="Acidic residues" evidence="3">
    <location>
        <begin position="1073"/>
        <end position="1084"/>
    </location>
</feature>
<dbReference type="CDD" id="cd00051">
    <property type="entry name" value="EFh"/>
    <property type="match status" value="1"/>
</dbReference>
<dbReference type="InterPro" id="IPR000195">
    <property type="entry name" value="Rab-GAP-TBC_dom"/>
</dbReference>
<evidence type="ECO:0000313" key="6">
    <source>
        <dbReference type="EMBL" id="KNE65237.1"/>
    </source>
</evidence>
<dbReference type="SMART" id="SM00054">
    <property type="entry name" value="EFh"/>
    <property type="match status" value="2"/>
</dbReference>
<evidence type="ECO:0008006" key="8">
    <source>
        <dbReference type="Google" id="ProtNLM"/>
    </source>
</evidence>
<evidence type="ECO:0000259" key="5">
    <source>
        <dbReference type="PROSITE" id="PS50222"/>
    </source>
</evidence>
<organism evidence="6 7">
    <name type="scientific">Allomyces macrogynus (strain ATCC 38327)</name>
    <name type="common">Allomyces javanicus var. macrogynus</name>
    <dbReference type="NCBI Taxonomy" id="578462"/>
    <lineage>
        <taxon>Eukaryota</taxon>
        <taxon>Fungi</taxon>
        <taxon>Fungi incertae sedis</taxon>
        <taxon>Blastocladiomycota</taxon>
        <taxon>Blastocladiomycetes</taxon>
        <taxon>Blastocladiales</taxon>
        <taxon>Blastocladiaceae</taxon>
        <taxon>Allomyces</taxon>
    </lineage>
</organism>
<dbReference type="InterPro" id="IPR050302">
    <property type="entry name" value="Rab_GAP_TBC_domain"/>
</dbReference>
<feature type="region of interest" description="Disordered" evidence="3">
    <location>
        <begin position="252"/>
        <end position="277"/>
    </location>
</feature>
<feature type="region of interest" description="Disordered" evidence="3">
    <location>
        <begin position="1260"/>
        <end position="1307"/>
    </location>
</feature>
<dbReference type="InterPro" id="IPR018247">
    <property type="entry name" value="EF_Hand_1_Ca_BS"/>
</dbReference>
<dbReference type="Gene3D" id="1.10.472.80">
    <property type="entry name" value="Ypt/Rab-GAP domain of gyp1p, domain 3"/>
    <property type="match status" value="1"/>
</dbReference>
<dbReference type="SMART" id="SM00568">
    <property type="entry name" value="GRAM"/>
    <property type="match status" value="2"/>
</dbReference>
<dbReference type="InterPro" id="IPR011993">
    <property type="entry name" value="PH-like_dom_sf"/>
</dbReference>
<protein>
    <recommendedName>
        <fullName evidence="8">Rab-GAP TBC domain-containing protein</fullName>
    </recommendedName>
</protein>
<dbReference type="FunFam" id="1.10.8.270:FF:000015">
    <property type="entry name" value="GTPase activating protein (Gyp2)"/>
    <property type="match status" value="1"/>
</dbReference>
<dbReference type="Gene3D" id="1.10.8.270">
    <property type="entry name" value="putative rabgap domain of human tbc1 domain family member 14 like domains"/>
    <property type="match status" value="1"/>
</dbReference>
<dbReference type="Gene3D" id="2.30.29.30">
    <property type="entry name" value="Pleckstrin-homology domain (PH domain)/Phosphotyrosine-binding domain (PTB)"/>
    <property type="match status" value="2"/>
</dbReference>
<dbReference type="Gene3D" id="1.10.238.10">
    <property type="entry name" value="EF-hand"/>
    <property type="match status" value="1"/>
</dbReference>
<dbReference type="GO" id="GO:0031267">
    <property type="term" value="F:small GTPase binding"/>
    <property type="evidence" value="ECO:0007669"/>
    <property type="project" value="TreeGrafter"/>
</dbReference>
<evidence type="ECO:0000256" key="1">
    <source>
        <dbReference type="ARBA" id="ARBA00022468"/>
    </source>
</evidence>
<keyword evidence="1" id="KW-0343">GTPase activation</keyword>
<feature type="region of interest" description="Disordered" evidence="3">
    <location>
        <begin position="1140"/>
        <end position="1201"/>
    </location>
</feature>
<feature type="compositionally biased region" description="Basic and acidic residues" evidence="3">
    <location>
        <begin position="1049"/>
        <end position="1061"/>
    </location>
</feature>
<reference evidence="7" key="2">
    <citation type="submission" date="2009-11" db="EMBL/GenBank/DDBJ databases">
        <title>The Genome Sequence of Allomyces macrogynus strain ATCC 38327.</title>
        <authorList>
            <consortium name="The Broad Institute Genome Sequencing Platform"/>
            <person name="Russ C."/>
            <person name="Cuomo C."/>
            <person name="Shea T."/>
            <person name="Young S.K."/>
            <person name="Zeng Q."/>
            <person name="Koehrsen M."/>
            <person name="Haas B."/>
            <person name="Borodovsky M."/>
            <person name="Guigo R."/>
            <person name="Alvarado L."/>
            <person name="Berlin A."/>
            <person name="Borenstein D."/>
            <person name="Chen Z."/>
            <person name="Engels R."/>
            <person name="Freedman E."/>
            <person name="Gellesch M."/>
            <person name="Goldberg J."/>
            <person name="Griggs A."/>
            <person name="Gujja S."/>
            <person name="Heiman D."/>
            <person name="Hepburn T."/>
            <person name="Howarth C."/>
            <person name="Jen D."/>
            <person name="Larson L."/>
            <person name="Lewis B."/>
            <person name="Mehta T."/>
            <person name="Park D."/>
            <person name="Pearson M."/>
            <person name="Roberts A."/>
            <person name="Saif S."/>
            <person name="Shenoy N."/>
            <person name="Sisk P."/>
            <person name="Stolte C."/>
            <person name="Sykes S."/>
            <person name="Walk T."/>
            <person name="White J."/>
            <person name="Yandava C."/>
            <person name="Burger G."/>
            <person name="Gray M.W."/>
            <person name="Holland P.W.H."/>
            <person name="King N."/>
            <person name="Lang F.B.F."/>
            <person name="Roger A.J."/>
            <person name="Ruiz-Trillo I."/>
            <person name="Lander E."/>
            <person name="Nusbaum C."/>
        </authorList>
    </citation>
    <scope>NUCLEOTIDE SEQUENCE [LARGE SCALE GENOMIC DNA]</scope>
    <source>
        <strain evidence="7">ATCC 38327</strain>
    </source>
</reference>
<dbReference type="GO" id="GO:0005509">
    <property type="term" value="F:calcium ion binding"/>
    <property type="evidence" value="ECO:0007669"/>
    <property type="project" value="InterPro"/>
</dbReference>
<feature type="region of interest" description="Disordered" evidence="3">
    <location>
        <begin position="1049"/>
        <end position="1122"/>
    </location>
</feature>
<evidence type="ECO:0000313" key="7">
    <source>
        <dbReference type="Proteomes" id="UP000054350"/>
    </source>
</evidence>
<dbReference type="Pfam" id="PF02893">
    <property type="entry name" value="GRAM"/>
    <property type="match status" value="2"/>
</dbReference>
<evidence type="ECO:0000256" key="3">
    <source>
        <dbReference type="SAM" id="MobiDB-lite"/>
    </source>
</evidence>
<dbReference type="SUPFAM" id="SSF47473">
    <property type="entry name" value="EF-hand"/>
    <property type="match status" value="1"/>
</dbReference>
<evidence type="ECO:0000259" key="4">
    <source>
        <dbReference type="PROSITE" id="PS50086"/>
    </source>
</evidence>
<feature type="domain" description="Rab-GAP TBC" evidence="4">
    <location>
        <begin position="499"/>
        <end position="687"/>
    </location>
</feature>
<feature type="compositionally biased region" description="Polar residues" evidence="3">
    <location>
        <begin position="1219"/>
        <end position="1228"/>
    </location>
</feature>
<keyword evidence="7" id="KW-1185">Reference proteome</keyword>
<dbReference type="PROSITE" id="PS00018">
    <property type="entry name" value="EF_HAND_1"/>
    <property type="match status" value="1"/>
</dbReference>
<feature type="compositionally biased region" description="Low complexity" evidence="3">
    <location>
        <begin position="1096"/>
        <end position="1120"/>
    </location>
</feature>
<evidence type="ECO:0000256" key="2">
    <source>
        <dbReference type="ARBA" id="ARBA00022837"/>
    </source>
</evidence>
<dbReference type="PROSITE" id="PS50086">
    <property type="entry name" value="TBC_RABGAP"/>
    <property type="match status" value="1"/>
</dbReference>
<dbReference type="InterPro" id="IPR004182">
    <property type="entry name" value="GRAM"/>
</dbReference>
<accession>A0A0L0SRT7</accession>
<proteinExistence type="predicted"/>
<keyword evidence="2" id="KW-0106">Calcium</keyword>
<dbReference type="SMART" id="SM00164">
    <property type="entry name" value="TBC"/>
    <property type="match status" value="1"/>
</dbReference>
<name>A0A0L0SRT7_ALLM3</name>
<dbReference type="GO" id="GO:0005096">
    <property type="term" value="F:GTPase activator activity"/>
    <property type="evidence" value="ECO:0007669"/>
    <property type="project" value="UniProtKB-KW"/>
</dbReference>
<dbReference type="VEuPathDB" id="FungiDB:AMAG_10880"/>
<dbReference type="Proteomes" id="UP000054350">
    <property type="component" value="Unassembled WGS sequence"/>
</dbReference>
<feature type="compositionally biased region" description="Low complexity" evidence="3">
    <location>
        <begin position="1143"/>
        <end position="1162"/>
    </location>
</feature>
<feature type="region of interest" description="Disordered" evidence="3">
    <location>
        <begin position="1219"/>
        <end position="1243"/>
    </location>
</feature>
<dbReference type="PANTHER" id="PTHR47219:SF20">
    <property type="entry name" value="TBC1 DOMAIN FAMILY MEMBER 2B"/>
    <property type="match status" value="1"/>
</dbReference>
<dbReference type="OMA" id="CTGEVPT"/>
<feature type="domain" description="EF-hand" evidence="5">
    <location>
        <begin position="892"/>
        <end position="927"/>
    </location>
</feature>
<reference evidence="6 7" key="1">
    <citation type="submission" date="2009-11" db="EMBL/GenBank/DDBJ databases">
        <title>Annotation of Allomyces macrogynus ATCC 38327.</title>
        <authorList>
            <consortium name="The Broad Institute Genome Sequencing Platform"/>
            <person name="Russ C."/>
            <person name="Cuomo C."/>
            <person name="Burger G."/>
            <person name="Gray M.W."/>
            <person name="Holland P.W.H."/>
            <person name="King N."/>
            <person name="Lang F.B.F."/>
            <person name="Roger A.J."/>
            <person name="Ruiz-Trillo I."/>
            <person name="Young S.K."/>
            <person name="Zeng Q."/>
            <person name="Gargeya S."/>
            <person name="Fitzgerald M."/>
            <person name="Haas B."/>
            <person name="Abouelleil A."/>
            <person name="Alvarado L."/>
            <person name="Arachchi H.M."/>
            <person name="Berlin A."/>
            <person name="Chapman S.B."/>
            <person name="Gearin G."/>
            <person name="Goldberg J."/>
            <person name="Griggs A."/>
            <person name="Gujja S."/>
            <person name="Hansen M."/>
            <person name="Heiman D."/>
            <person name="Howarth C."/>
            <person name="Larimer J."/>
            <person name="Lui A."/>
            <person name="MacDonald P.J.P."/>
            <person name="McCowen C."/>
            <person name="Montmayeur A."/>
            <person name="Murphy C."/>
            <person name="Neiman D."/>
            <person name="Pearson M."/>
            <person name="Priest M."/>
            <person name="Roberts A."/>
            <person name="Saif S."/>
            <person name="Shea T."/>
            <person name="Sisk P."/>
            <person name="Stolte C."/>
            <person name="Sykes S."/>
            <person name="Wortman J."/>
            <person name="Nusbaum C."/>
            <person name="Birren B."/>
        </authorList>
    </citation>
    <scope>NUCLEOTIDE SEQUENCE [LARGE SCALE GENOMIC DNA]</scope>
    <source>
        <strain evidence="6 7">ATCC 38327</strain>
    </source>
</reference>
<dbReference type="InterPro" id="IPR011992">
    <property type="entry name" value="EF-hand-dom_pair"/>
</dbReference>
<dbReference type="STRING" id="578462.A0A0L0SRT7"/>